<comment type="similarity">
    <text evidence="1">Belongs to the NADH dehydrogenase family.</text>
</comment>
<dbReference type="Proteomes" id="UP000002027">
    <property type="component" value="Chromosome 1"/>
</dbReference>
<dbReference type="RefSeq" id="WP_012872135.1">
    <property type="nucleotide sequence ID" value="NC_013523.1"/>
</dbReference>
<reference evidence="10" key="1">
    <citation type="submission" date="2009-11" db="EMBL/GenBank/DDBJ databases">
        <title>The complete chromosome 1 of Sphaerobacter thermophilus DSM 20745.</title>
        <authorList>
            <person name="Lucas S."/>
            <person name="Copeland A."/>
            <person name="Lapidus A."/>
            <person name="Glavina del Rio T."/>
            <person name="Dalin E."/>
            <person name="Tice H."/>
            <person name="Bruce D."/>
            <person name="Goodwin L."/>
            <person name="Pitluck S."/>
            <person name="Kyrpides N."/>
            <person name="Mavromatis K."/>
            <person name="Ivanova N."/>
            <person name="Mikhailova N."/>
            <person name="LaButti K.M."/>
            <person name="Clum A."/>
            <person name="Sun H.I."/>
            <person name="Brettin T."/>
            <person name="Detter J.C."/>
            <person name="Han C."/>
            <person name="Larimer F."/>
            <person name="Land M."/>
            <person name="Hauser L."/>
            <person name="Markowitz V."/>
            <person name="Cheng J.F."/>
            <person name="Hugenholtz P."/>
            <person name="Woyke T."/>
            <person name="Wu D."/>
            <person name="Steenblock K."/>
            <person name="Schneider S."/>
            <person name="Pukall R."/>
            <person name="Goeker M."/>
            <person name="Klenk H.P."/>
            <person name="Eisen J.A."/>
        </authorList>
    </citation>
    <scope>NUCLEOTIDE SEQUENCE [LARGE SCALE GENOMIC DNA]</scope>
    <source>
        <strain evidence="10">ATCC 49802 / DSM 20745 / S 6022</strain>
    </source>
</reference>
<keyword evidence="10" id="KW-1185">Reference proteome</keyword>
<keyword evidence="5" id="KW-0560">Oxidoreductase</keyword>
<organism evidence="9 10">
    <name type="scientific">Sphaerobacter thermophilus (strain ATCC 49802 / DSM 20745 / KCCM 41009 / NCIMB 13125 / S 6022)</name>
    <dbReference type="NCBI Taxonomy" id="479434"/>
    <lineage>
        <taxon>Bacteria</taxon>
        <taxon>Pseudomonadati</taxon>
        <taxon>Thermomicrobiota</taxon>
        <taxon>Thermomicrobia</taxon>
        <taxon>Sphaerobacterales</taxon>
        <taxon>Sphaerobacterineae</taxon>
        <taxon>Sphaerobacteraceae</taxon>
        <taxon>Sphaerobacter</taxon>
    </lineage>
</organism>
<sequence length="451" mass="48387">METKTRNRAALIAATGVPLALLAARRRRAPHRAQATGDRRASVVVAGAGFGGIAVLNALRNAGLDGADILLIDQHNYHLFTPLLYQVATGSVDDQHIAYPLRPFCAGVPAEFLCTTIRGVNLVDQVVETDAGRIRYDYLVLALGSQTNYFGMHEVEREALGLKTIPAASSIRARIIDSVERAAVASDPEERRWLLTFAVVGAGATGVELVASLDDLLRNNLLPYYPSLRGEEPRIVLIEAMDTILPGTTPRMRAIAERRLKDLGIDIRLKTAVAGVRNGALVTRAGDEIAAATLIWTAGIRPNPVAASLPVEKSRDGRIVVDEYLRIPSAPNVFALGDNAFVPDQNSGAPLPANASVAVREGAAVGRNLVRLLTGHPLEPFVFRSPGEMIALGRGHAAATIGPVAFGGLPAWLVWRVFHLSQIMGVRSRVGVTLDWTAALLSRRYIANTEV</sequence>
<evidence type="ECO:0000313" key="9">
    <source>
        <dbReference type="EMBL" id="ACZ39088.1"/>
    </source>
</evidence>
<dbReference type="PANTHER" id="PTHR43706">
    <property type="entry name" value="NADH DEHYDROGENASE"/>
    <property type="match status" value="1"/>
</dbReference>
<dbReference type="OrthoDB" id="9784880at2"/>
<dbReference type="InterPro" id="IPR036188">
    <property type="entry name" value="FAD/NAD-bd_sf"/>
</dbReference>
<dbReference type="EMBL" id="CP001823">
    <property type="protein sequence ID" value="ACZ39088.1"/>
    <property type="molecule type" value="Genomic_DNA"/>
</dbReference>
<keyword evidence="4" id="KW-0274">FAD</keyword>
<dbReference type="HOGENOM" id="CLU_021377_7_1_0"/>
<keyword evidence="6" id="KW-0520">NAD</keyword>
<dbReference type="PANTHER" id="PTHR43706:SF47">
    <property type="entry name" value="EXTERNAL NADH-UBIQUINONE OXIDOREDUCTASE 1, MITOCHONDRIAL-RELATED"/>
    <property type="match status" value="1"/>
</dbReference>
<evidence type="ECO:0000256" key="2">
    <source>
        <dbReference type="ARBA" id="ARBA00012637"/>
    </source>
</evidence>
<gene>
    <name evidence="9" type="ordered locus">Sthe_1654</name>
</gene>
<dbReference type="Gene3D" id="3.50.50.100">
    <property type="match status" value="1"/>
</dbReference>
<protein>
    <recommendedName>
        <fullName evidence="2">NADH:ubiquinone reductase (non-electrogenic)</fullName>
        <ecNumber evidence="2">1.6.5.9</ecNumber>
    </recommendedName>
</protein>
<evidence type="ECO:0000256" key="5">
    <source>
        <dbReference type="ARBA" id="ARBA00023002"/>
    </source>
</evidence>
<name>D1C4C1_SPHTD</name>
<dbReference type="AlphaFoldDB" id="D1C4C1"/>
<dbReference type="InterPro" id="IPR023753">
    <property type="entry name" value="FAD/NAD-binding_dom"/>
</dbReference>
<evidence type="ECO:0000256" key="7">
    <source>
        <dbReference type="ARBA" id="ARBA00047599"/>
    </source>
</evidence>
<dbReference type="SUPFAM" id="SSF51905">
    <property type="entry name" value="FAD/NAD(P)-binding domain"/>
    <property type="match status" value="1"/>
</dbReference>
<evidence type="ECO:0000256" key="3">
    <source>
        <dbReference type="ARBA" id="ARBA00022630"/>
    </source>
</evidence>
<proteinExistence type="inferred from homology"/>
<dbReference type="InParanoid" id="D1C4C1"/>
<reference evidence="9 10" key="2">
    <citation type="journal article" date="2010" name="Stand. Genomic Sci.">
        <title>Complete genome sequence of Desulfohalobium retbaense type strain (HR(100)).</title>
        <authorList>
            <person name="Spring S."/>
            <person name="Nolan M."/>
            <person name="Lapidus A."/>
            <person name="Glavina Del Rio T."/>
            <person name="Copeland A."/>
            <person name="Tice H."/>
            <person name="Cheng J.F."/>
            <person name="Lucas S."/>
            <person name="Land M."/>
            <person name="Chen F."/>
            <person name="Bruce D."/>
            <person name="Goodwin L."/>
            <person name="Pitluck S."/>
            <person name="Ivanova N."/>
            <person name="Mavromatis K."/>
            <person name="Mikhailova N."/>
            <person name="Pati A."/>
            <person name="Chen A."/>
            <person name="Palaniappan K."/>
            <person name="Hauser L."/>
            <person name="Chang Y.J."/>
            <person name="Jeffries C.D."/>
            <person name="Munk C."/>
            <person name="Kiss H."/>
            <person name="Chain P."/>
            <person name="Han C."/>
            <person name="Brettin T."/>
            <person name="Detter J.C."/>
            <person name="Schuler E."/>
            <person name="Goker M."/>
            <person name="Rohde M."/>
            <person name="Bristow J."/>
            <person name="Eisen J.A."/>
            <person name="Markowitz V."/>
            <person name="Hugenholtz P."/>
            <person name="Kyrpides N.C."/>
            <person name="Klenk H.P."/>
        </authorList>
    </citation>
    <scope>NUCLEOTIDE SEQUENCE [LARGE SCALE GENOMIC DNA]</scope>
    <source>
        <strain evidence="10">ATCC 49802 / DSM 20745 / S 6022</strain>
    </source>
</reference>
<evidence type="ECO:0000313" key="10">
    <source>
        <dbReference type="Proteomes" id="UP000002027"/>
    </source>
</evidence>
<evidence type="ECO:0000256" key="6">
    <source>
        <dbReference type="ARBA" id="ARBA00023027"/>
    </source>
</evidence>
<dbReference type="Pfam" id="PF07992">
    <property type="entry name" value="Pyr_redox_2"/>
    <property type="match status" value="1"/>
</dbReference>
<dbReference type="PRINTS" id="PR00368">
    <property type="entry name" value="FADPNR"/>
</dbReference>
<keyword evidence="3" id="KW-0285">Flavoprotein</keyword>
<dbReference type="eggNOG" id="COG1252">
    <property type="taxonomic scope" value="Bacteria"/>
</dbReference>
<dbReference type="InterPro" id="IPR045024">
    <property type="entry name" value="NDH-2"/>
</dbReference>
<accession>D1C4C1</accession>
<evidence type="ECO:0000259" key="8">
    <source>
        <dbReference type="Pfam" id="PF07992"/>
    </source>
</evidence>
<comment type="catalytic activity">
    <reaction evidence="7">
        <text>a quinone + NADH + H(+) = a quinol + NAD(+)</text>
        <dbReference type="Rhea" id="RHEA:46160"/>
        <dbReference type="ChEBI" id="CHEBI:15378"/>
        <dbReference type="ChEBI" id="CHEBI:24646"/>
        <dbReference type="ChEBI" id="CHEBI:57540"/>
        <dbReference type="ChEBI" id="CHEBI:57945"/>
        <dbReference type="ChEBI" id="CHEBI:132124"/>
        <dbReference type="EC" id="1.6.5.9"/>
    </reaction>
</comment>
<evidence type="ECO:0000256" key="4">
    <source>
        <dbReference type="ARBA" id="ARBA00022827"/>
    </source>
</evidence>
<evidence type="ECO:0000256" key="1">
    <source>
        <dbReference type="ARBA" id="ARBA00005272"/>
    </source>
</evidence>
<dbReference type="GO" id="GO:0050136">
    <property type="term" value="F:NADH dehydrogenase (quinone) (non-electrogenic) activity"/>
    <property type="evidence" value="ECO:0007669"/>
    <property type="project" value="UniProtKB-EC"/>
</dbReference>
<dbReference type="KEGG" id="sti:Sthe_1654"/>
<feature type="domain" description="FAD/NAD(P)-binding" evidence="8">
    <location>
        <begin position="42"/>
        <end position="362"/>
    </location>
</feature>
<dbReference type="EC" id="1.6.5.9" evidence="2"/>
<dbReference type="FunCoup" id="D1C4C1">
    <property type="interactions" value="252"/>
</dbReference>
<dbReference type="STRING" id="479434.Sthe_1654"/>